<gene>
    <name evidence="1" type="ORF">UFOVP519_8</name>
</gene>
<name>A0A6J5MPN9_9CAUD</name>
<protein>
    <recommendedName>
        <fullName evidence="2">Tail completion protein</fullName>
    </recommendedName>
</protein>
<dbReference type="EMBL" id="LR796492">
    <property type="protein sequence ID" value="CAB4147020.1"/>
    <property type="molecule type" value="Genomic_DNA"/>
</dbReference>
<organism evidence="1">
    <name type="scientific">uncultured Caudovirales phage</name>
    <dbReference type="NCBI Taxonomy" id="2100421"/>
    <lineage>
        <taxon>Viruses</taxon>
        <taxon>Duplodnaviria</taxon>
        <taxon>Heunggongvirae</taxon>
        <taxon>Uroviricota</taxon>
        <taxon>Caudoviricetes</taxon>
        <taxon>Peduoviridae</taxon>
        <taxon>Maltschvirus</taxon>
        <taxon>Maltschvirus maltsch</taxon>
    </lineage>
</organism>
<sequence length="135" mass="14503">MPATVLQVADAIKTKLATISGLRTYSYQPEQLNPPLAFPELNQVNYHRSMGLGDVVMDWTVHVIVGRYTDRTAHATLDAYLNATGATSIRAALEADATLGGVVQAVLLSSSADVTSLSEADAQFLEIQYQLTVHA</sequence>
<accession>A0A6J5MPN9</accession>
<evidence type="ECO:0008006" key="2">
    <source>
        <dbReference type="Google" id="ProtNLM"/>
    </source>
</evidence>
<reference evidence="1" key="1">
    <citation type="submission" date="2020-04" db="EMBL/GenBank/DDBJ databases">
        <authorList>
            <person name="Chiriac C."/>
            <person name="Salcher M."/>
            <person name="Ghai R."/>
            <person name="Kavagutti S V."/>
        </authorList>
    </citation>
    <scope>NUCLEOTIDE SEQUENCE</scope>
</reference>
<proteinExistence type="predicted"/>
<evidence type="ECO:0000313" key="1">
    <source>
        <dbReference type="EMBL" id="CAB4147020.1"/>
    </source>
</evidence>